<proteinExistence type="predicted"/>
<dbReference type="GO" id="GO:0031048">
    <property type="term" value="P:regulatory ncRNA-mediated heterochromatin formation"/>
    <property type="evidence" value="ECO:0007669"/>
    <property type="project" value="TreeGrafter"/>
</dbReference>
<dbReference type="Gene3D" id="3.40.50.300">
    <property type="entry name" value="P-loop containing nucleotide triphosphate hydrolases"/>
    <property type="match status" value="2"/>
</dbReference>
<feature type="compositionally biased region" description="Low complexity" evidence="1">
    <location>
        <begin position="111"/>
        <end position="121"/>
    </location>
</feature>
<gene>
    <name evidence="3" type="ORF">ALEPTO_LOCUS4179</name>
</gene>
<dbReference type="Proteomes" id="UP000789508">
    <property type="component" value="Unassembled WGS sequence"/>
</dbReference>
<dbReference type="InterPro" id="IPR041679">
    <property type="entry name" value="DNA2/NAM7-like_C"/>
</dbReference>
<dbReference type="CDD" id="cd18808">
    <property type="entry name" value="SF1_C_Upf1"/>
    <property type="match status" value="1"/>
</dbReference>
<dbReference type="SUPFAM" id="SSF52540">
    <property type="entry name" value="P-loop containing nucleoside triphosphate hydrolases"/>
    <property type="match status" value="1"/>
</dbReference>
<dbReference type="InterPro" id="IPR045055">
    <property type="entry name" value="DNA2/NAM7-like"/>
</dbReference>
<dbReference type="EMBL" id="CAJVPS010000910">
    <property type="protein sequence ID" value="CAG8515189.1"/>
    <property type="molecule type" value="Genomic_DNA"/>
</dbReference>
<evidence type="ECO:0000256" key="1">
    <source>
        <dbReference type="SAM" id="MobiDB-lite"/>
    </source>
</evidence>
<reference evidence="3" key="1">
    <citation type="submission" date="2021-06" db="EMBL/GenBank/DDBJ databases">
        <authorList>
            <person name="Kallberg Y."/>
            <person name="Tangrot J."/>
            <person name="Rosling A."/>
        </authorList>
    </citation>
    <scope>NUCLEOTIDE SEQUENCE</scope>
    <source>
        <strain evidence="3">FL130A</strain>
    </source>
</reference>
<dbReference type="OrthoDB" id="2423195at2759"/>
<organism evidence="3 4">
    <name type="scientific">Ambispora leptoticha</name>
    <dbReference type="NCBI Taxonomy" id="144679"/>
    <lineage>
        <taxon>Eukaryota</taxon>
        <taxon>Fungi</taxon>
        <taxon>Fungi incertae sedis</taxon>
        <taxon>Mucoromycota</taxon>
        <taxon>Glomeromycotina</taxon>
        <taxon>Glomeromycetes</taxon>
        <taxon>Archaeosporales</taxon>
        <taxon>Ambisporaceae</taxon>
        <taxon>Ambispora</taxon>
    </lineage>
</organism>
<dbReference type="InterPro" id="IPR047187">
    <property type="entry name" value="SF1_C_Upf1"/>
</dbReference>
<evidence type="ECO:0000313" key="4">
    <source>
        <dbReference type="Proteomes" id="UP000789508"/>
    </source>
</evidence>
<protein>
    <submittedName>
        <fullName evidence="3">12440_t:CDS:1</fullName>
    </submittedName>
</protein>
<sequence length="1375" mass="158182">ANASLPKQEVNSDTTCGMDPKNFCGEASGSKECERSNYAQTQNRASEFFLKSSTPFSAQKYLRLVNKLWSLNIDVVLTDNIATTEHIQNLEEKLKNLQELQSNESNSVWDSESSGTESHSSFGPPEIKFNVNHCINQELDMYWTNPDGSSSPLTIPDTLPNQYKFGETIIIDVIGEDGLGYPEDKKTANYLLDLIKLPKKRWLFGFAENAANIFNNYDSFKWRTIEIIFRILSSHTVLRSSSLRKSEDIARIMKAFDVCHWSGKTIGYLRSYVDSLDKLLDVLYTFDAMCRYKNCYGARLPVLEITHCFDVITKSIDNTERIYERSKAQGLLQIIRLYQQSSGSIEPYFASLSKSQLIIPEWIRKTRESKPYLPIVPTFGELFDLSSFCKKATAIVETPDLEDITWTLEIDDIYKCVHYTKLRQQFIEPLKQLILTWLKSFTIDGDNKFKMGNINQVFYRDVRYYNADMHNSGQLIIYFKFQPNQPVDWTLGEYLLPGSFVILAKVNDGIFPKEVNFPVNEDSVIFGIVKEFNLKDLRSTELKDSIIGLHFHKDQLSKLDINTSYTMFASNVYYPIIHESLEWLRDDKPLTSSFRLGREILTCPTTSSPPNYSIDAKVDLRRILKQEIRNSKVLATGTWPVCSDSRSSPYKIDSSEVKALKHLFLNKISVTITPIGTRQIEFLVNSIDLITQIRKSRGFFEPIILITRTSRALDNILEKVNPFVTRLTRCGPRNCPDSLKSRDINTLLEQVYVRDPEYIKILLKTRSAFKRLKRKLESFQDKRNFALSDTAFFNHAPLVARQQLEKQDLLAAWLSGSNKQEALKGFHLKDDTIDDPLLATAEFATLQERQFDEMDIISNAEYNNEQYRRTKRISNYYVDKINHMWNEFLISDSDNDIWDWAKQRRQKLHRAYANIMSGYMADEIEKIFVEITDLENTLEDIYASRWRATAGYSPLVGMTIAYASKHRNLVNELKSRVILVAEASEIPEASLVPYLSSPNLEHLILIDDYFVEKSKTIQQKIISDQNNISLFERWIRSGASHQILSRQFKIRPEIYDVIRDLYKFSSSSQNGTTTTLVDSPELEYIPNIPGVTSNVRFITHNEFDNPPKEQFSMVNHFEAEYVTRFALYLSQQNNRIAENIAILTPYSAQKRLIWSKLDPSLKRAIKVDTEMFEKILVETIDNFEGKQSHIVLLSLASPSPRHTEEWLNYVGASKRIKHAISSALCGLYILGNGFALMKSPVWNQIIKSLQDKGNYGDFLLTTCKRHPRYNPEIRLASDFDKYVPDGGCLEQCQYLLPCGHNNCPLNCHPIDHAHLCRQELICRSDCLRDRPPGCTHKCPRLCYQCKQRGQCPPCKVLVAITLPCGRITKVPCAEV</sequence>
<dbReference type="PANTHER" id="PTHR10887">
    <property type="entry name" value="DNA2/NAM7 HELICASE FAMILY"/>
    <property type="match status" value="1"/>
</dbReference>
<accession>A0A9N9A258</accession>
<keyword evidence="4" id="KW-1185">Reference proteome</keyword>
<dbReference type="InterPro" id="IPR027417">
    <property type="entry name" value="P-loop_NTPase"/>
</dbReference>
<name>A0A9N9A258_9GLOM</name>
<evidence type="ECO:0000259" key="2">
    <source>
        <dbReference type="Pfam" id="PF13087"/>
    </source>
</evidence>
<dbReference type="GO" id="GO:0031380">
    <property type="term" value="C:nuclear RNA-directed RNA polymerase complex"/>
    <property type="evidence" value="ECO:0007669"/>
    <property type="project" value="TreeGrafter"/>
</dbReference>
<feature type="non-terminal residue" evidence="3">
    <location>
        <position position="1"/>
    </location>
</feature>
<dbReference type="CDD" id="cd06008">
    <property type="entry name" value="NF-X1-zinc-finger"/>
    <property type="match status" value="1"/>
</dbReference>
<feature type="region of interest" description="Disordered" evidence="1">
    <location>
        <begin position="105"/>
        <end position="124"/>
    </location>
</feature>
<feature type="domain" description="DNA2/NAM7 helicase-like C-terminal" evidence="2">
    <location>
        <begin position="1028"/>
        <end position="1232"/>
    </location>
</feature>
<dbReference type="PANTHER" id="PTHR10887:SF341">
    <property type="entry name" value="NFX1-TYPE ZINC FINGER-CONTAINING PROTEIN 1"/>
    <property type="match status" value="1"/>
</dbReference>
<evidence type="ECO:0000313" key="3">
    <source>
        <dbReference type="EMBL" id="CAG8515189.1"/>
    </source>
</evidence>
<comment type="caution">
    <text evidence="3">The sequence shown here is derived from an EMBL/GenBank/DDBJ whole genome shotgun (WGS) entry which is preliminary data.</text>
</comment>
<dbReference type="Pfam" id="PF13087">
    <property type="entry name" value="AAA_12"/>
    <property type="match status" value="1"/>
</dbReference>